<dbReference type="InterPro" id="IPR051531">
    <property type="entry name" value="N-acetyltransferase"/>
</dbReference>
<evidence type="ECO:0000313" key="6">
    <source>
        <dbReference type="EMBL" id="GEK83190.1"/>
    </source>
</evidence>
<dbReference type="AlphaFoldDB" id="A0A7W3JG37"/>
<evidence type="ECO:0000256" key="2">
    <source>
        <dbReference type="ARBA" id="ARBA00023315"/>
    </source>
</evidence>
<dbReference type="EMBL" id="BJUV01000012">
    <property type="protein sequence ID" value="GEK83190.1"/>
    <property type="molecule type" value="Genomic_DNA"/>
</dbReference>
<dbReference type="GO" id="GO:0016747">
    <property type="term" value="F:acyltransferase activity, transferring groups other than amino-acyl groups"/>
    <property type="evidence" value="ECO:0007669"/>
    <property type="project" value="InterPro"/>
</dbReference>
<dbReference type="PANTHER" id="PTHR43792:SF8">
    <property type="entry name" value="[RIBOSOMAL PROTEIN US5]-ALANINE N-ACETYLTRANSFERASE"/>
    <property type="match status" value="1"/>
</dbReference>
<organism evidence="7 9">
    <name type="scientific">Frigoribacterium faeni</name>
    <dbReference type="NCBI Taxonomy" id="145483"/>
    <lineage>
        <taxon>Bacteria</taxon>
        <taxon>Bacillati</taxon>
        <taxon>Actinomycetota</taxon>
        <taxon>Actinomycetes</taxon>
        <taxon>Micrococcales</taxon>
        <taxon>Microbacteriaceae</taxon>
        <taxon>Frigoribacterium</taxon>
    </lineage>
</organism>
<feature type="domain" description="N-acetyltransferase" evidence="5">
    <location>
        <begin position="11"/>
        <end position="168"/>
    </location>
</feature>
<dbReference type="OrthoDB" id="9795188at2"/>
<comment type="caution">
    <text evidence="7">The sequence shown here is derived from an EMBL/GenBank/DDBJ whole genome shotgun (WGS) entry which is preliminary data.</text>
</comment>
<keyword evidence="1 7" id="KW-0808">Transferase</keyword>
<dbReference type="Proteomes" id="UP000321154">
    <property type="component" value="Unassembled WGS sequence"/>
</dbReference>
<dbReference type="Gene3D" id="3.40.630.30">
    <property type="match status" value="1"/>
</dbReference>
<reference evidence="7 9" key="2">
    <citation type="submission" date="2020-07" db="EMBL/GenBank/DDBJ databases">
        <title>Sequencing the genomes of 1000 actinobacteria strains.</title>
        <authorList>
            <person name="Klenk H.-P."/>
        </authorList>
    </citation>
    <scope>NUCLEOTIDE SEQUENCE [LARGE SCALE GENOMIC DNA]</scope>
    <source>
        <strain evidence="7 9">DSM 10309</strain>
    </source>
</reference>
<accession>A0A7W3JG37</accession>
<evidence type="ECO:0000259" key="5">
    <source>
        <dbReference type="PROSITE" id="PS51186"/>
    </source>
</evidence>
<evidence type="ECO:0000313" key="7">
    <source>
        <dbReference type="EMBL" id="MBA8812237.1"/>
    </source>
</evidence>
<evidence type="ECO:0000313" key="8">
    <source>
        <dbReference type="Proteomes" id="UP000321154"/>
    </source>
</evidence>
<evidence type="ECO:0000256" key="4">
    <source>
        <dbReference type="SAM" id="MobiDB-lite"/>
    </source>
</evidence>
<dbReference type="RefSeq" id="WP_146854590.1">
    <property type="nucleotide sequence ID" value="NZ_BAAAHR010000002.1"/>
</dbReference>
<dbReference type="Proteomes" id="UP000522688">
    <property type="component" value="Unassembled WGS sequence"/>
</dbReference>
<protein>
    <submittedName>
        <fullName evidence="7">RimJ/RimL family protein N-acetyltransferase</fullName>
    </submittedName>
</protein>
<comment type="similarity">
    <text evidence="3">Belongs to the acetyltransferase family. RimJ subfamily.</text>
</comment>
<evidence type="ECO:0000256" key="3">
    <source>
        <dbReference type="ARBA" id="ARBA00038502"/>
    </source>
</evidence>
<gene>
    <name evidence="7" type="ORF">FB463_000461</name>
    <name evidence="6" type="ORF">FFA01_14990</name>
</gene>
<keyword evidence="8" id="KW-1185">Reference proteome</keyword>
<evidence type="ECO:0000256" key="1">
    <source>
        <dbReference type="ARBA" id="ARBA00022679"/>
    </source>
</evidence>
<evidence type="ECO:0000313" key="9">
    <source>
        <dbReference type="Proteomes" id="UP000522688"/>
    </source>
</evidence>
<dbReference type="InterPro" id="IPR016181">
    <property type="entry name" value="Acyl_CoA_acyltransferase"/>
</dbReference>
<dbReference type="Pfam" id="PF13302">
    <property type="entry name" value="Acetyltransf_3"/>
    <property type="match status" value="1"/>
</dbReference>
<keyword evidence="2" id="KW-0012">Acyltransferase</keyword>
<dbReference type="SUPFAM" id="SSF55729">
    <property type="entry name" value="Acyl-CoA N-acyltransferases (Nat)"/>
    <property type="match status" value="1"/>
</dbReference>
<name>A0A7W3JG37_9MICO</name>
<dbReference type="InterPro" id="IPR000182">
    <property type="entry name" value="GNAT_dom"/>
</dbReference>
<reference evidence="6 8" key="1">
    <citation type="submission" date="2019-07" db="EMBL/GenBank/DDBJ databases">
        <title>Whole genome shotgun sequence of Frigoribacterium faeni NBRC 103066.</title>
        <authorList>
            <person name="Hosoyama A."/>
            <person name="Uohara A."/>
            <person name="Ohji S."/>
            <person name="Ichikawa N."/>
        </authorList>
    </citation>
    <scope>NUCLEOTIDE SEQUENCE [LARGE SCALE GENOMIC DNA]</scope>
    <source>
        <strain evidence="6 8">NBRC 103066</strain>
    </source>
</reference>
<dbReference type="PROSITE" id="PS51186">
    <property type="entry name" value="GNAT"/>
    <property type="match status" value="1"/>
</dbReference>
<dbReference type="CDD" id="cd04301">
    <property type="entry name" value="NAT_SF"/>
    <property type="match status" value="1"/>
</dbReference>
<dbReference type="PANTHER" id="PTHR43792">
    <property type="entry name" value="GNAT FAMILY, PUTATIVE (AFU_ORTHOLOGUE AFUA_3G00765)-RELATED-RELATED"/>
    <property type="match status" value="1"/>
</dbReference>
<proteinExistence type="inferred from homology"/>
<sequence>MRPFVLESDAVRLSVPERGDIDAIVESCQDPELQRFTTVPTPYDRSDAEFFLARIVDHGWSTGREYTWGLRAPGSSELVGMVSLRFGDHDIGFWTSPAARGRGLMSAAVRLVADWAFEQGDVAQIYWEGYLDNDGSAAVARSTGFTYTGVGEGLHPGRDGARPLCRKGLLRATDDRTVKPGWPLPAASAEYPRPADVDLRGPAANDSVTGPERP</sequence>
<feature type="region of interest" description="Disordered" evidence="4">
    <location>
        <begin position="176"/>
        <end position="214"/>
    </location>
</feature>
<dbReference type="EMBL" id="JACGWW010000001">
    <property type="protein sequence ID" value="MBA8812237.1"/>
    <property type="molecule type" value="Genomic_DNA"/>
</dbReference>